<keyword evidence="2" id="KW-1185">Reference proteome</keyword>
<feature type="compositionally biased region" description="Polar residues" evidence="1">
    <location>
        <begin position="191"/>
        <end position="214"/>
    </location>
</feature>
<dbReference type="PROSITE" id="PS50096">
    <property type="entry name" value="IQ"/>
    <property type="match status" value="1"/>
</dbReference>
<proteinExistence type="predicted"/>
<feature type="compositionally biased region" description="Polar residues" evidence="1">
    <location>
        <begin position="252"/>
        <end position="265"/>
    </location>
</feature>
<dbReference type="GeneID" id="100373672"/>
<dbReference type="CDD" id="cd23767">
    <property type="entry name" value="IQCD"/>
    <property type="match status" value="1"/>
</dbReference>
<evidence type="ECO:0000313" key="2">
    <source>
        <dbReference type="Proteomes" id="UP000694865"/>
    </source>
</evidence>
<evidence type="ECO:0000313" key="3">
    <source>
        <dbReference type="RefSeq" id="XP_002736762.1"/>
    </source>
</evidence>
<gene>
    <name evidence="3" type="primary">LOC100373672</name>
</gene>
<feature type="compositionally biased region" description="Basic and acidic residues" evidence="1">
    <location>
        <begin position="1"/>
        <end position="21"/>
    </location>
</feature>
<feature type="region of interest" description="Disordered" evidence="1">
    <location>
        <begin position="169"/>
        <end position="269"/>
    </location>
</feature>
<dbReference type="Proteomes" id="UP000694865">
    <property type="component" value="Unplaced"/>
</dbReference>
<feature type="region of interest" description="Disordered" evidence="1">
    <location>
        <begin position="658"/>
        <end position="678"/>
    </location>
</feature>
<name>A0ABM0GT29_SACKO</name>
<organism evidence="2 3">
    <name type="scientific">Saccoglossus kowalevskii</name>
    <name type="common">Acorn worm</name>
    <dbReference type="NCBI Taxonomy" id="10224"/>
    <lineage>
        <taxon>Eukaryota</taxon>
        <taxon>Metazoa</taxon>
        <taxon>Hemichordata</taxon>
        <taxon>Enteropneusta</taxon>
        <taxon>Harrimaniidae</taxon>
        <taxon>Saccoglossus</taxon>
    </lineage>
</organism>
<accession>A0ABM0GT29</accession>
<reference evidence="3" key="1">
    <citation type="submission" date="2025-08" db="UniProtKB">
        <authorList>
            <consortium name="RefSeq"/>
        </authorList>
    </citation>
    <scope>IDENTIFICATION</scope>
    <source>
        <tissue evidence="3">Testes</tissue>
    </source>
</reference>
<feature type="compositionally biased region" description="Basic and acidic residues" evidence="1">
    <location>
        <begin position="126"/>
        <end position="137"/>
    </location>
</feature>
<feature type="region of interest" description="Disordered" evidence="1">
    <location>
        <begin position="126"/>
        <end position="156"/>
    </location>
</feature>
<feature type="compositionally biased region" description="Polar residues" evidence="1">
    <location>
        <begin position="30"/>
        <end position="42"/>
    </location>
</feature>
<protein>
    <submittedName>
        <fullName evidence="3">Uncharacterized protein LOC100373672</fullName>
    </submittedName>
</protein>
<feature type="compositionally biased region" description="Basic residues" evidence="1">
    <location>
        <begin position="235"/>
        <end position="249"/>
    </location>
</feature>
<sequence>MMATTRPREREETWDKLQERLQRRRKDQLSRTGTASSNNSYRKTPPRGRNGYHRTPPPRHLPSLDSPPGYMTAPVDSPVSGPYPSLGPLRRTSYEVVPPLMPHIDAYERDPFSDADSYDPRVAKGYREPYRSQDDKKHHSNRHHSRPNPYQNGYVDPAAFNRLTDRTNYSGLKHDRSHRSHSYQPEKSHHQSITNGHTSTNRSGKSKIHSSLQDPYSDLRYNGLKKPMYDSYPSMKKRKKKRIYVKYHRPGSDTSNRTSTAQSEPQYLPGEQKYLSPSLQYLPGNERSQYGHANPNLQYINPEPMHLNQFASPGRGPIAYLTVGPGYANDNEPKESDPVNYPILPVDDDDFSGRHSKYDHLGPFLKGRKKKKHRRRFSTPDDAAVAIQSMYRGYATRKPKEHPAFIPSILTCEDIVDETVEQMAEEIVIGVTDTIVDNYMTDKWNHKDHIDDYGTTLLDDIVVESVELVVADTIEDLVQEHLNKAAVYDSFMEIFEDVEKPYIEDAVREAIFEVILEDYISEFVEDELNVIHSELAQETLARYDAAVIKKQLKDVSQHAGEVLVDSFFLDYILTVIARNGKIWTEREYFDKFLDATILDVLFHQYYNVRDERKCTEENKSLKKHHEKVTSNIATDVLLTELCEQLDEDMEDLHEYEVELDKPEEEETPRYTPDPVHPPIDLRDWMGKSNILKV</sequence>
<feature type="region of interest" description="Disordered" evidence="1">
    <location>
        <begin position="1"/>
        <end position="86"/>
    </location>
</feature>
<evidence type="ECO:0000256" key="1">
    <source>
        <dbReference type="SAM" id="MobiDB-lite"/>
    </source>
</evidence>
<dbReference type="RefSeq" id="XP_002736762.1">
    <property type="nucleotide sequence ID" value="XM_002736716.2"/>
</dbReference>